<evidence type="ECO:0008006" key="10">
    <source>
        <dbReference type="Google" id="ProtNLM"/>
    </source>
</evidence>
<dbReference type="Pfam" id="PF14541">
    <property type="entry name" value="TAXi_C"/>
    <property type="match status" value="1"/>
</dbReference>
<dbReference type="InterPro" id="IPR034161">
    <property type="entry name" value="Pepsin-like_plant"/>
</dbReference>
<dbReference type="Pfam" id="PF13881">
    <property type="entry name" value="Rad60-SLD_2"/>
    <property type="match status" value="1"/>
</dbReference>
<proteinExistence type="inferred from homology"/>
<sequence length="551" mass="61508">MKWFLNSLLGDSNVQLQLRVTEVFCGLTKRDTMAEGDKGLELKFRIYDGTDIGHGTYSSSISVATLKQRLLSEWPQGKSHVPKSVNDMKLIHAGRVLENGKTLVESGVHVGDIPGGLLTMHVVVQPTVAKKKTESSGLSLKLIYKESKESPFYPGNLNSTERIRRRVQSSLVYAHQLSNVITSNVKRNNVGGNLSTSMLIRPRLGSQTGMFMVEVGIGTFTSRTPPYYKYFLHLDTGANILWTQCEDCQKMGWRSCFRQKAPLFPARKSSTYRPLPCGKHELCSPGKCINDTCSYFTRYGDGARTLGYLAYESFKFNSHGNGTETLEEVVFGCGIRNQGFIESSWDNLAAGNFGLSEGKLSFISQKKSLTQGRFSYCLPPLDIKLDYTIFLRFGADIPHRKGLKETRLLPYSGFGPYYIDLKDISVGNIRLGIPHGKFVRKNNGYGGCVVDSGTTFGGLEVCYLFPRNKGLKDLPSITFHLQDSEVVFWPEEAYIIDRTRYGKEYFCLAMVGVNSSGLTIIGAFQQANRRFIFDTVGRKLYFGPENCSRGA</sequence>
<dbReference type="PROSITE" id="PS50053">
    <property type="entry name" value="UBIQUITIN_2"/>
    <property type="match status" value="1"/>
</dbReference>
<dbReference type="AlphaFoldDB" id="A0ABD3STC8"/>
<comment type="similarity">
    <text evidence="1">Belongs to the peptidase A1 family.</text>
</comment>
<dbReference type="GO" id="GO:0004190">
    <property type="term" value="F:aspartic-type endopeptidase activity"/>
    <property type="evidence" value="ECO:0007669"/>
    <property type="project" value="UniProtKB-KW"/>
</dbReference>
<evidence type="ECO:0000256" key="4">
    <source>
        <dbReference type="ARBA" id="ARBA00022801"/>
    </source>
</evidence>
<organism evidence="8 9">
    <name type="scientific">Penstemon smallii</name>
    <dbReference type="NCBI Taxonomy" id="265156"/>
    <lineage>
        <taxon>Eukaryota</taxon>
        <taxon>Viridiplantae</taxon>
        <taxon>Streptophyta</taxon>
        <taxon>Embryophyta</taxon>
        <taxon>Tracheophyta</taxon>
        <taxon>Spermatophyta</taxon>
        <taxon>Magnoliopsida</taxon>
        <taxon>eudicotyledons</taxon>
        <taxon>Gunneridae</taxon>
        <taxon>Pentapetalae</taxon>
        <taxon>asterids</taxon>
        <taxon>lamiids</taxon>
        <taxon>Lamiales</taxon>
        <taxon>Plantaginaceae</taxon>
        <taxon>Cheloneae</taxon>
        <taxon>Penstemon</taxon>
    </lineage>
</organism>
<name>A0ABD3STC8_9LAMI</name>
<feature type="domain" description="Ubiquitin-like" evidence="6">
    <location>
        <begin position="40"/>
        <end position="108"/>
    </location>
</feature>
<gene>
    <name evidence="8" type="ORF">ACJIZ3_016669</name>
</gene>
<dbReference type="SUPFAM" id="SSF50630">
    <property type="entry name" value="Acid proteases"/>
    <property type="match status" value="1"/>
</dbReference>
<dbReference type="InterPro" id="IPR033121">
    <property type="entry name" value="PEPTIDASE_A1"/>
</dbReference>
<dbReference type="EMBL" id="JBJXBP010000005">
    <property type="protein sequence ID" value="KAL3827867.1"/>
    <property type="molecule type" value="Genomic_DNA"/>
</dbReference>
<dbReference type="Gene3D" id="3.10.20.90">
    <property type="entry name" value="Phosphatidylinositol 3-kinase Catalytic Subunit, Chain A, domain 1"/>
    <property type="match status" value="1"/>
</dbReference>
<keyword evidence="4" id="KW-0378">Hydrolase</keyword>
<dbReference type="PROSITE" id="PS51767">
    <property type="entry name" value="PEPTIDASE_A1"/>
    <property type="match status" value="1"/>
</dbReference>
<keyword evidence="5" id="KW-0325">Glycoprotein</keyword>
<dbReference type="Proteomes" id="UP001634393">
    <property type="component" value="Unassembled WGS sequence"/>
</dbReference>
<dbReference type="InterPro" id="IPR051708">
    <property type="entry name" value="Plant_Aspart_Prot_A1"/>
</dbReference>
<evidence type="ECO:0000256" key="2">
    <source>
        <dbReference type="ARBA" id="ARBA00022670"/>
    </source>
</evidence>
<evidence type="ECO:0000256" key="1">
    <source>
        <dbReference type="ARBA" id="ARBA00007447"/>
    </source>
</evidence>
<reference evidence="8 9" key="1">
    <citation type="submission" date="2024-12" db="EMBL/GenBank/DDBJ databases">
        <title>The unique morphological basis and parallel evolutionary history of personate flowers in Penstemon.</title>
        <authorList>
            <person name="Depatie T.H."/>
            <person name="Wessinger C.A."/>
        </authorList>
    </citation>
    <scope>NUCLEOTIDE SEQUENCE [LARGE SCALE GENOMIC DNA]</scope>
    <source>
        <strain evidence="8">WTNN_2</strain>
        <tissue evidence="8">Leaf</tissue>
    </source>
</reference>
<evidence type="ECO:0000259" key="6">
    <source>
        <dbReference type="PROSITE" id="PS50053"/>
    </source>
</evidence>
<dbReference type="PANTHER" id="PTHR47967:SF123">
    <property type="entry name" value="ASPARTIC PROTEINASE NEPENTHESIN-1-LIKE"/>
    <property type="match status" value="1"/>
</dbReference>
<dbReference type="InterPro" id="IPR039540">
    <property type="entry name" value="UBL3-like_ubiquitin_dom"/>
</dbReference>
<dbReference type="InterPro" id="IPR000626">
    <property type="entry name" value="Ubiquitin-like_dom"/>
</dbReference>
<dbReference type="GO" id="GO:0006508">
    <property type="term" value="P:proteolysis"/>
    <property type="evidence" value="ECO:0007669"/>
    <property type="project" value="UniProtKB-KW"/>
</dbReference>
<dbReference type="Pfam" id="PF14543">
    <property type="entry name" value="TAXi_N"/>
    <property type="match status" value="1"/>
</dbReference>
<accession>A0ABD3STC8</accession>
<dbReference type="InterPro" id="IPR032861">
    <property type="entry name" value="TAXi_N"/>
</dbReference>
<evidence type="ECO:0000256" key="3">
    <source>
        <dbReference type="ARBA" id="ARBA00022750"/>
    </source>
</evidence>
<comment type="caution">
    <text evidence="8">The sequence shown here is derived from an EMBL/GenBank/DDBJ whole genome shotgun (WGS) entry which is preliminary data.</text>
</comment>
<keyword evidence="9" id="KW-1185">Reference proteome</keyword>
<dbReference type="CDD" id="cd01814">
    <property type="entry name" value="Ubl_MUBs_plant"/>
    <property type="match status" value="1"/>
</dbReference>
<evidence type="ECO:0000313" key="8">
    <source>
        <dbReference type="EMBL" id="KAL3827867.1"/>
    </source>
</evidence>
<dbReference type="PANTHER" id="PTHR47967">
    <property type="entry name" value="OS07G0603500 PROTEIN-RELATED"/>
    <property type="match status" value="1"/>
</dbReference>
<dbReference type="InterPro" id="IPR021109">
    <property type="entry name" value="Peptidase_aspartic_dom_sf"/>
</dbReference>
<keyword evidence="2" id="KW-0645">Protease</keyword>
<dbReference type="Gene3D" id="2.40.70.10">
    <property type="entry name" value="Acid Proteases"/>
    <property type="match status" value="3"/>
</dbReference>
<evidence type="ECO:0000256" key="5">
    <source>
        <dbReference type="ARBA" id="ARBA00023180"/>
    </source>
</evidence>
<evidence type="ECO:0000259" key="7">
    <source>
        <dbReference type="PROSITE" id="PS51767"/>
    </source>
</evidence>
<dbReference type="InterPro" id="IPR029071">
    <property type="entry name" value="Ubiquitin-like_domsf"/>
</dbReference>
<keyword evidence="3" id="KW-0064">Aspartyl protease</keyword>
<dbReference type="InterPro" id="IPR032799">
    <property type="entry name" value="TAXi_C"/>
</dbReference>
<evidence type="ECO:0000313" key="9">
    <source>
        <dbReference type="Proteomes" id="UP001634393"/>
    </source>
</evidence>
<protein>
    <recommendedName>
        <fullName evidence="10">Peptidase A1 domain-containing protein</fullName>
    </recommendedName>
</protein>
<dbReference type="CDD" id="cd05476">
    <property type="entry name" value="pepsin_A_like_plant"/>
    <property type="match status" value="1"/>
</dbReference>
<dbReference type="SUPFAM" id="SSF54236">
    <property type="entry name" value="Ubiquitin-like"/>
    <property type="match status" value="1"/>
</dbReference>
<feature type="domain" description="Peptidase A1" evidence="7">
    <location>
        <begin position="211"/>
        <end position="543"/>
    </location>
</feature>